<name>A0ACB9EIV4_ARCLA</name>
<gene>
    <name evidence="1" type="ORF">L6452_06167</name>
</gene>
<evidence type="ECO:0000313" key="2">
    <source>
        <dbReference type="Proteomes" id="UP001055879"/>
    </source>
</evidence>
<reference evidence="1 2" key="2">
    <citation type="journal article" date="2022" name="Mol. Ecol. Resour.">
        <title>The genomes of chicory, endive, great burdock and yacon provide insights into Asteraceae paleo-polyploidization history and plant inulin production.</title>
        <authorList>
            <person name="Fan W."/>
            <person name="Wang S."/>
            <person name="Wang H."/>
            <person name="Wang A."/>
            <person name="Jiang F."/>
            <person name="Liu H."/>
            <person name="Zhao H."/>
            <person name="Xu D."/>
            <person name="Zhang Y."/>
        </authorList>
    </citation>
    <scope>NUCLEOTIDE SEQUENCE [LARGE SCALE GENOMIC DNA]</scope>
    <source>
        <strain evidence="2">cv. Niubang</strain>
    </source>
</reference>
<reference evidence="2" key="1">
    <citation type="journal article" date="2022" name="Mol. Ecol. Resour.">
        <title>The genomes of chicory, endive, great burdock and yacon provide insights into Asteraceae palaeo-polyploidization history and plant inulin production.</title>
        <authorList>
            <person name="Fan W."/>
            <person name="Wang S."/>
            <person name="Wang H."/>
            <person name="Wang A."/>
            <person name="Jiang F."/>
            <person name="Liu H."/>
            <person name="Zhao H."/>
            <person name="Xu D."/>
            <person name="Zhang Y."/>
        </authorList>
    </citation>
    <scope>NUCLEOTIDE SEQUENCE [LARGE SCALE GENOMIC DNA]</scope>
    <source>
        <strain evidence="2">cv. Niubang</strain>
    </source>
</reference>
<accession>A0ACB9EIV4</accession>
<keyword evidence="2" id="KW-1185">Reference proteome</keyword>
<dbReference type="Proteomes" id="UP001055879">
    <property type="component" value="Linkage Group LG02"/>
</dbReference>
<evidence type="ECO:0000313" key="1">
    <source>
        <dbReference type="EMBL" id="KAI3758600.1"/>
    </source>
</evidence>
<proteinExistence type="predicted"/>
<organism evidence="1 2">
    <name type="scientific">Arctium lappa</name>
    <name type="common">Greater burdock</name>
    <name type="synonym">Lappa major</name>
    <dbReference type="NCBI Taxonomy" id="4217"/>
    <lineage>
        <taxon>Eukaryota</taxon>
        <taxon>Viridiplantae</taxon>
        <taxon>Streptophyta</taxon>
        <taxon>Embryophyta</taxon>
        <taxon>Tracheophyta</taxon>
        <taxon>Spermatophyta</taxon>
        <taxon>Magnoliopsida</taxon>
        <taxon>eudicotyledons</taxon>
        <taxon>Gunneridae</taxon>
        <taxon>Pentapetalae</taxon>
        <taxon>asterids</taxon>
        <taxon>campanulids</taxon>
        <taxon>Asterales</taxon>
        <taxon>Asteraceae</taxon>
        <taxon>Carduoideae</taxon>
        <taxon>Cardueae</taxon>
        <taxon>Arctiinae</taxon>
        <taxon>Arctium</taxon>
    </lineage>
</organism>
<protein>
    <submittedName>
        <fullName evidence="1">Uncharacterized protein</fullName>
    </submittedName>
</protein>
<comment type="caution">
    <text evidence="1">The sequence shown here is derived from an EMBL/GenBank/DDBJ whole genome shotgun (WGS) entry which is preliminary data.</text>
</comment>
<sequence length="202" mass="21695">MYFKEVDCNAHPTYPLDTIMKADLVDFKTTMIKSFIEITAKFVAQSKMAASAPVLLNVTTTTSTTTFVEVVNVSSSNSAKTSDSGSNTFFGPYVVDVEPVNAMKIASAVTKSHTKKKLPFGAPAKPNLLRNIPRVPKFIGPPRKRLNIKTKLVVDVPAQFEPKSKKPIIATRSPKAKSPTAPSSTPTTETTPSGPKASTNAP</sequence>
<dbReference type="EMBL" id="CM042048">
    <property type="protein sequence ID" value="KAI3758600.1"/>
    <property type="molecule type" value="Genomic_DNA"/>
</dbReference>